<dbReference type="Proteomes" id="UP001605989">
    <property type="component" value="Unassembled WGS sequence"/>
</dbReference>
<reference evidence="1 2" key="1">
    <citation type="submission" date="2024-10" db="EMBL/GenBank/DDBJ databases">
        <authorList>
            <person name="Sang B.-I."/>
            <person name="Prabhaharan D."/>
        </authorList>
    </citation>
    <scope>NUCLEOTIDE SEQUENCE [LARGE SCALE GENOMIC DNA]</scope>
    <source>
        <strain evidence="1 2">MH</strain>
    </source>
</reference>
<sequence length="83" mass="9250">MRNDLGELNDILFQRLRALDNPNLTGEKLDEEIRKTDAVIDVSQSIIATGNLVLKAALARSDGMYRKDSEAPKMLMTGDDDNE</sequence>
<evidence type="ECO:0000313" key="1">
    <source>
        <dbReference type="EMBL" id="MFG6271625.1"/>
    </source>
</evidence>
<organism evidence="1 2">
    <name type="scientific">Megasphaera hexanoica</name>
    <dbReference type="NCBI Taxonomy" id="1675036"/>
    <lineage>
        <taxon>Bacteria</taxon>
        <taxon>Bacillati</taxon>
        <taxon>Bacillota</taxon>
        <taxon>Negativicutes</taxon>
        <taxon>Veillonellales</taxon>
        <taxon>Veillonellaceae</taxon>
        <taxon>Megasphaera</taxon>
    </lineage>
</organism>
<accession>A0ABW7DJS0</accession>
<name>A0ABW7DJS0_9FIRM</name>
<dbReference type="EMBL" id="JBIEKR010000001">
    <property type="protein sequence ID" value="MFG6271625.1"/>
    <property type="molecule type" value="Genomic_DNA"/>
</dbReference>
<dbReference type="RefSeq" id="WP_113855897.1">
    <property type="nucleotide sequence ID" value="NZ_CP011940.1"/>
</dbReference>
<comment type="caution">
    <text evidence="1">The sequence shown here is derived from an EMBL/GenBank/DDBJ whole genome shotgun (WGS) entry which is preliminary data.</text>
</comment>
<proteinExistence type="predicted"/>
<evidence type="ECO:0008006" key="3">
    <source>
        <dbReference type="Google" id="ProtNLM"/>
    </source>
</evidence>
<keyword evidence="2" id="KW-1185">Reference proteome</keyword>
<evidence type="ECO:0000313" key="2">
    <source>
        <dbReference type="Proteomes" id="UP001605989"/>
    </source>
</evidence>
<gene>
    <name evidence="1" type="ORF">ACGTZG_00295</name>
</gene>
<protein>
    <recommendedName>
        <fullName evidence="3">Phage protein</fullName>
    </recommendedName>
</protein>